<accession>A0A8H7ZS78</accession>
<dbReference type="EMBL" id="JAEFCI010008689">
    <property type="protein sequence ID" value="KAG5458299.1"/>
    <property type="molecule type" value="Genomic_DNA"/>
</dbReference>
<gene>
    <name evidence="1" type="ORF">BJ554DRAFT_1499</name>
</gene>
<reference evidence="1 2" key="1">
    <citation type="journal article" name="Sci. Rep.">
        <title>Genome-scale phylogenetic analyses confirm Olpidium as the closest living zoosporic fungus to the non-flagellated, terrestrial fungi.</title>
        <authorList>
            <person name="Chang Y."/>
            <person name="Rochon D."/>
            <person name="Sekimoto S."/>
            <person name="Wang Y."/>
            <person name="Chovatia M."/>
            <person name="Sandor L."/>
            <person name="Salamov A."/>
            <person name="Grigoriev I.V."/>
            <person name="Stajich J.E."/>
            <person name="Spatafora J.W."/>
        </authorList>
    </citation>
    <scope>NUCLEOTIDE SEQUENCE [LARGE SCALE GENOMIC DNA]</scope>
    <source>
        <strain evidence="1">S191</strain>
    </source>
</reference>
<organism evidence="1 2">
    <name type="scientific">Olpidium bornovanus</name>
    <dbReference type="NCBI Taxonomy" id="278681"/>
    <lineage>
        <taxon>Eukaryota</taxon>
        <taxon>Fungi</taxon>
        <taxon>Fungi incertae sedis</taxon>
        <taxon>Olpidiomycota</taxon>
        <taxon>Olpidiomycotina</taxon>
        <taxon>Olpidiomycetes</taxon>
        <taxon>Olpidiales</taxon>
        <taxon>Olpidiaceae</taxon>
        <taxon>Olpidium</taxon>
    </lineage>
</organism>
<evidence type="ECO:0000313" key="2">
    <source>
        <dbReference type="Proteomes" id="UP000673691"/>
    </source>
</evidence>
<name>A0A8H7ZS78_9FUNG</name>
<comment type="caution">
    <text evidence="1">The sequence shown here is derived from an EMBL/GenBank/DDBJ whole genome shotgun (WGS) entry which is preliminary data.</text>
</comment>
<feature type="non-terminal residue" evidence="1">
    <location>
        <position position="1"/>
    </location>
</feature>
<dbReference type="AlphaFoldDB" id="A0A8H7ZS78"/>
<dbReference type="Proteomes" id="UP000673691">
    <property type="component" value="Unassembled WGS sequence"/>
</dbReference>
<evidence type="ECO:0000313" key="1">
    <source>
        <dbReference type="EMBL" id="KAG5458299.1"/>
    </source>
</evidence>
<protein>
    <submittedName>
        <fullName evidence="1">Uncharacterized protein</fullName>
    </submittedName>
</protein>
<proteinExistence type="predicted"/>
<sequence length="91" mass="9911">PSRPSPFFALLRPSPSLFALPTPFSISQNPAPSTTRIFVSGIETHACCLSDTFFLSRPPFAFSKPFINDTGGQPREGYIAASDQCPIFAHH</sequence>
<keyword evidence="2" id="KW-1185">Reference proteome</keyword>